<protein>
    <recommendedName>
        <fullName evidence="4">Outer membrane protein beta-barrel domain-containing protein</fullName>
    </recommendedName>
</protein>
<evidence type="ECO:0008006" key="4">
    <source>
        <dbReference type="Google" id="ProtNLM"/>
    </source>
</evidence>
<keyword evidence="1" id="KW-0732">Signal</keyword>
<reference evidence="2 3" key="1">
    <citation type="submission" date="2021-01" db="EMBL/GenBank/DDBJ databases">
        <title>Chryseolinea sp. Jin1 Genome sequencing and assembly.</title>
        <authorList>
            <person name="Kim I."/>
        </authorList>
    </citation>
    <scope>NUCLEOTIDE SEQUENCE [LARGE SCALE GENOMIC DNA]</scope>
    <source>
        <strain evidence="2 3">Jin1</strain>
    </source>
</reference>
<dbReference type="RefSeq" id="WP_202012905.1">
    <property type="nucleotide sequence ID" value="NZ_JAERRB010000007.1"/>
</dbReference>
<accession>A0ABS1KVR8</accession>
<comment type="caution">
    <text evidence="2">The sequence shown here is derived from an EMBL/GenBank/DDBJ whole genome shotgun (WGS) entry which is preliminary data.</text>
</comment>
<keyword evidence="3" id="KW-1185">Reference proteome</keyword>
<dbReference type="EMBL" id="JAERRB010000007">
    <property type="protein sequence ID" value="MBL0743564.1"/>
    <property type="molecule type" value="Genomic_DNA"/>
</dbReference>
<proteinExistence type="predicted"/>
<feature type="chain" id="PRO_5046698775" description="Outer membrane protein beta-barrel domain-containing protein" evidence="1">
    <location>
        <begin position="23"/>
        <end position="304"/>
    </location>
</feature>
<sequence>MKYSTRLVCAIFLVMTGFSVMAQDEGAIVKRERIDKSKGIFLGLGPSFTFGKNIGDYKNGINAEIGFLKRLNRIFSVGPSVSYVNFKYDPEVTSLKSGNAYIGSGDPNDWRTKYGLPSLNYQYGYVLNLEGGDLSLISLAVNLKLNFIPVKDDTKFSVYGFAKPFISIASRKEVKGSDARYTYETYEDTGGTQSTADDYLYYNQDDDTWYPDGYESNWGPSDYEALKSETKVTGGIFIGPGIEIMPAKSFSFYLQAALGYTFPVSYVSTAAYDKTVTSYVNEKFPMVTKGFPSVNVQVGASYNF</sequence>
<evidence type="ECO:0000313" key="2">
    <source>
        <dbReference type="EMBL" id="MBL0743564.1"/>
    </source>
</evidence>
<name>A0ABS1KVR8_9BACT</name>
<organism evidence="2 3">
    <name type="scientific">Chryseolinea lacunae</name>
    <dbReference type="NCBI Taxonomy" id="2801331"/>
    <lineage>
        <taxon>Bacteria</taxon>
        <taxon>Pseudomonadati</taxon>
        <taxon>Bacteroidota</taxon>
        <taxon>Cytophagia</taxon>
        <taxon>Cytophagales</taxon>
        <taxon>Fulvivirgaceae</taxon>
        <taxon>Chryseolinea</taxon>
    </lineage>
</organism>
<gene>
    <name evidence="2" type="ORF">JI741_20185</name>
</gene>
<dbReference type="Proteomes" id="UP000613030">
    <property type="component" value="Unassembled WGS sequence"/>
</dbReference>
<evidence type="ECO:0000313" key="3">
    <source>
        <dbReference type="Proteomes" id="UP000613030"/>
    </source>
</evidence>
<feature type="signal peptide" evidence="1">
    <location>
        <begin position="1"/>
        <end position="22"/>
    </location>
</feature>
<evidence type="ECO:0000256" key="1">
    <source>
        <dbReference type="SAM" id="SignalP"/>
    </source>
</evidence>